<accession>A0A8J5GZF9</accession>
<dbReference type="GO" id="GO:0012505">
    <property type="term" value="C:endomembrane system"/>
    <property type="evidence" value="ECO:0007669"/>
    <property type="project" value="TreeGrafter"/>
</dbReference>
<dbReference type="PANTHER" id="PTHR37735:SF1">
    <property type="entry name" value="OS08G0567000 PROTEIN"/>
    <property type="match status" value="1"/>
</dbReference>
<dbReference type="Pfam" id="PF25070">
    <property type="entry name" value="DUF7794"/>
    <property type="match status" value="1"/>
</dbReference>
<dbReference type="AlphaFoldDB" id="A0A8J5GZF9"/>
<reference evidence="2 3" key="1">
    <citation type="submission" date="2020-08" db="EMBL/GenBank/DDBJ databases">
        <title>Plant Genome Project.</title>
        <authorList>
            <person name="Zhang R.-G."/>
        </authorList>
    </citation>
    <scope>NUCLEOTIDE SEQUENCE [LARGE SCALE GENOMIC DNA]</scope>
    <source>
        <tissue evidence="2">Rhizome</tissue>
    </source>
</reference>
<evidence type="ECO:0000313" key="2">
    <source>
        <dbReference type="EMBL" id="KAG6513351.1"/>
    </source>
</evidence>
<keyword evidence="3" id="KW-1185">Reference proteome</keyword>
<dbReference type="EMBL" id="JACMSC010000007">
    <property type="protein sequence ID" value="KAG6513351.1"/>
    <property type="molecule type" value="Genomic_DNA"/>
</dbReference>
<protein>
    <recommendedName>
        <fullName evidence="1">DUF7794 domain-containing protein</fullName>
    </recommendedName>
</protein>
<proteinExistence type="predicted"/>
<evidence type="ECO:0000313" key="3">
    <source>
        <dbReference type="Proteomes" id="UP000734854"/>
    </source>
</evidence>
<dbReference type="PANTHER" id="PTHR37735">
    <property type="entry name" value="OS08G0567000 PROTEIN"/>
    <property type="match status" value="1"/>
</dbReference>
<sequence length="177" mass="19508">MVKFLVEPLKSAGYMNNQNGNVFTSRISGSSKVTLEISGEDEVSVVPLNDPLDPECDAACLDKELTKLATWMGGSYVGTILSLDGKLLKADFQFAVNLVSLIRNVKKAMEIHEDLSRSTVKLSEIMMGHFTGIEYCDMVLKLVDFSSSFGVLAHLTRYNTLVSNVLYIGNENIFIKS</sequence>
<comment type="caution">
    <text evidence="2">The sequence shown here is derived from an EMBL/GenBank/DDBJ whole genome shotgun (WGS) entry which is preliminary data.</text>
</comment>
<dbReference type="InterPro" id="IPR056696">
    <property type="entry name" value="DUF7794"/>
</dbReference>
<feature type="domain" description="DUF7794" evidence="1">
    <location>
        <begin position="10"/>
        <end position="134"/>
    </location>
</feature>
<name>A0A8J5GZF9_ZINOF</name>
<gene>
    <name evidence="2" type="ORF">ZIOFF_023675</name>
</gene>
<evidence type="ECO:0000259" key="1">
    <source>
        <dbReference type="Pfam" id="PF25070"/>
    </source>
</evidence>
<dbReference type="Proteomes" id="UP000734854">
    <property type="component" value="Unassembled WGS sequence"/>
</dbReference>
<organism evidence="2 3">
    <name type="scientific">Zingiber officinale</name>
    <name type="common">Ginger</name>
    <name type="synonym">Amomum zingiber</name>
    <dbReference type="NCBI Taxonomy" id="94328"/>
    <lineage>
        <taxon>Eukaryota</taxon>
        <taxon>Viridiplantae</taxon>
        <taxon>Streptophyta</taxon>
        <taxon>Embryophyta</taxon>
        <taxon>Tracheophyta</taxon>
        <taxon>Spermatophyta</taxon>
        <taxon>Magnoliopsida</taxon>
        <taxon>Liliopsida</taxon>
        <taxon>Zingiberales</taxon>
        <taxon>Zingiberaceae</taxon>
        <taxon>Zingiber</taxon>
    </lineage>
</organism>